<protein>
    <submittedName>
        <fullName evidence="1">Uncharacterized protein</fullName>
    </submittedName>
</protein>
<dbReference type="EMBL" id="JBHSPU010000015">
    <property type="protein sequence ID" value="MFC5915036.1"/>
    <property type="molecule type" value="Genomic_DNA"/>
</dbReference>
<reference evidence="2" key="1">
    <citation type="journal article" date="2019" name="Int. J. Syst. Evol. Microbiol.">
        <title>The Global Catalogue of Microorganisms (GCM) 10K type strain sequencing project: providing services to taxonomists for standard genome sequencing and annotation.</title>
        <authorList>
            <consortium name="The Broad Institute Genomics Platform"/>
            <consortium name="The Broad Institute Genome Sequencing Center for Infectious Disease"/>
            <person name="Wu L."/>
            <person name="Ma J."/>
        </authorList>
    </citation>
    <scope>NUCLEOTIDE SEQUENCE [LARGE SCALE GENOMIC DNA]</scope>
    <source>
        <strain evidence="2">JCM 4147</strain>
    </source>
</reference>
<sequence length="1170" mass="123807">MNQPGTATPRRTGANATLTGLLTRIPGRSGRVWEPHTVQLRPGHLRSSGAAAVRATRLVKDEDADAYGALRVFPNRKQRGRAAAFLAAGSPVTPALLDIVDHPGLPPALVTAWSPGASSVPLHALRERDDLDTMLAAGHRWTPAEALHTLVPLGRALDDLAHAGFTPLELSPDHLVLNSGSLALVGLGRHGYVPSEGRMPGPQGMSLPSALLLGEDLPPSTTTGQDIAVRWREVQLRALTRLAGWMACGLPPAAWGPVHGPADLGGYLSAAGFQRVPALRPGHLADTLARAARHEEEARALRDFAEAEALLVYDDAAQGSGGGGRLDINPEVLRLGLLHDHGPKVIALAAFEQRRLGTRTATLLSGAGWVLLRNPKDFAAQVCRAAAAAPRARLVVAGRIGGEDLRRIEAVRGGRAQRVDPDDLAGAVPRIAGRPADQLPYLTDRDMDAYSAELLGGVGGQAMRRRTFAAGWTLALGGADQLPPRQRGKLLDQMTDCFGTNTELLVAVRARQNAPGMRKQNRLLDEARMRRLVAALSGVPGSVFRDCLMSALLGPAAEDLYDEAARRLLPVATRLATVFDPDLPVGAGALPMEDALRERPGIRRVGLYGRLCTAVPQFPPARLAAAVASMDDTLVAVLSEIPAPSLQFLAGRLEDPELLDLLRPYLQGDDLDLLSRYTPQMWRMLLDGLRQPEHLVGLGLGWVQIAAQDQAGAVDARVLLRIATDAQVPGHDAVRALLGTGPEHWATVCAHPLLAARWLAEQGDLDIAEIVAAFPDPEDALAALGTEGLRHAHELGLDQRAMTVLGGYAQGLGRPLDEVLVAFQERGYESEQAAPFATAAAVEWSRLQCGRGKALGWIVGNVVERPGRIRDWAVDGTGLGRRVTEAVLGAPGTAAPVLDSLLATPALLPLLAGLGSPRQRAALLDLYAAEPEAVLDPRARRELPMILAAPDPGDALRTLLREGLGVLAQQLADRLRLSPERRRALAGLAPLTGVLAPPSLEAVLTAGVRFGPRVAVTAAVVEQRLPGAADALTAWGPRWLPLLAGRSGERVLRLLVEQRERHGGQSGRLTPWLLAAGEDGLALVERFGPDALDLVLATDAPPADARLLGELLMLPGPAPVLHRLITGHGLPAATWSRAAALLAGGESADRVLLRLWSRGGAPAAATGGAR</sequence>
<keyword evidence="2" id="KW-1185">Reference proteome</keyword>
<organism evidence="1 2">
    <name type="scientific">Streptomyces pulveraceus</name>
    <dbReference type="NCBI Taxonomy" id="68258"/>
    <lineage>
        <taxon>Bacteria</taxon>
        <taxon>Bacillati</taxon>
        <taxon>Actinomycetota</taxon>
        <taxon>Actinomycetes</taxon>
        <taxon>Kitasatosporales</taxon>
        <taxon>Streptomycetaceae</taxon>
        <taxon>Streptomyces</taxon>
    </lineage>
</organism>
<proteinExistence type="predicted"/>
<accession>A0ABW1GNT1</accession>
<gene>
    <name evidence="1" type="ORF">ACFP1B_16655</name>
</gene>
<comment type="caution">
    <text evidence="1">The sequence shown here is derived from an EMBL/GenBank/DDBJ whole genome shotgun (WGS) entry which is preliminary data.</text>
</comment>
<name>A0ABW1GNT1_9ACTN</name>
<dbReference type="Proteomes" id="UP001596200">
    <property type="component" value="Unassembled WGS sequence"/>
</dbReference>
<dbReference type="RefSeq" id="WP_386420291.1">
    <property type="nucleotide sequence ID" value="NZ_JBHSPU010000015.1"/>
</dbReference>
<evidence type="ECO:0000313" key="1">
    <source>
        <dbReference type="EMBL" id="MFC5915036.1"/>
    </source>
</evidence>
<evidence type="ECO:0000313" key="2">
    <source>
        <dbReference type="Proteomes" id="UP001596200"/>
    </source>
</evidence>